<name>A0A2P2MTK9_RHIMU</name>
<organism evidence="1">
    <name type="scientific">Rhizophora mucronata</name>
    <name type="common">Asiatic mangrove</name>
    <dbReference type="NCBI Taxonomy" id="61149"/>
    <lineage>
        <taxon>Eukaryota</taxon>
        <taxon>Viridiplantae</taxon>
        <taxon>Streptophyta</taxon>
        <taxon>Embryophyta</taxon>
        <taxon>Tracheophyta</taxon>
        <taxon>Spermatophyta</taxon>
        <taxon>Magnoliopsida</taxon>
        <taxon>eudicotyledons</taxon>
        <taxon>Gunneridae</taxon>
        <taxon>Pentapetalae</taxon>
        <taxon>rosids</taxon>
        <taxon>fabids</taxon>
        <taxon>Malpighiales</taxon>
        <taxon>Rhizophoraceae</taxon>
        <taxon>Rhizophora</taxon>
    </lineage>
</organism>
<dbReference type="AlphaFoldDB" id="A0A2P2MTK9"/>
<sequence>MLVIWWLLLHWQMKLGAWILLIAM</sequence>
<reference evidence="1" key="1">
    <citation type="submission" date="2018-02" db="EMBL/GenBank/DDBJ databases">
        <title>Rhizophora mucronata_Transcriptome.</title>
        <authorList>
            <person name="Meera S.P."/>
            <person name="Sreeshan A."/>
            <person name="Augustine A."/>
        </authorList>
    </citation>
    <scope>NUCLEOTIDE SEQUENCE</scope>
    <source>
        <tissue evidence="1">Leaf</tissue>
    </source>
</reference>
<protein>
    <submittedName>
        <fullName evidence="1">Uncharacterized protein</fullName>
    </submittedName>
</protein>
<evidence type="ECO:0000313" key="1">
    <source>
        <dbReference type="EMBL" id="MBX33574.1"/>
    </source>
</evidence>
<proteinExistence type="predicted"/>
<accession>A0A2P2MTK9</accession>
<dbReference type="EMBL" id="GGEC01053090">
    <property type="protein sequence ID" value="MBX33574.1"/>
    <property type="molecule type" value="Transcribed_RNA"/>
</dbReference>